<evidence type="ECO:0000259" key="2">
    <source>
        <dbReference type="Pfam" id="PF02517"/>
    </source>
</evidence>
<keyword evidence="4" id="KW-1185">Reference proteome</keyword>
<evidence type="ECO:0000256" key="1">
    <source>
        <dbReference type="SAM" id="Phobius"/>
    </source>
</evidence>
<keyword evidence="1" id="KW-1133">Transmembrane helix</keyword>
<gene>
    <name evidence="3" type="ORF">QNI22_23830</name>
</gene>
<dbReference type="RefSeq" id="WP_314514336.1">
    <property type="nucleotide sequence ID" value="NZ_JASJOU010000009.1"/>
</dbReference>
<feature type="transmembrane region" description="Helical" evidence="1">
    <location>
        <begin position="92"/>
        <end position="114"/>
    </location>
</feature>
<dbReference type="PANTHER" id="PTHR39430:SF1">
    <property type="entry name" value="PROTEASE"/>
    <property type="match status" value="1"/>
</dbReference>
<dbReference type="Pfam" id="PF02517">
    <property type="entry name" value="Rce1-like"/>
    <property type="match status" value="1"/>
</dbReference>
<organism evidence="3 4">
    <name type="scientific">Xanthocytophaga agilis</name>
    <dbReference type="NCBI Taxonomy" id="3048010"/>
    <lineage>
        <taxon>Bacteria</taxon>
        <taxon>Pseudomonadati</taxon>
        <taxon>Bacteroidota</taxon>
        <taxon>Cytophagia</taxon>
        <taxon>Cytophagales</taxon>
        <taxon>Rhodocytophagaceae</taxon>
        <taxon>Xanthocytophaga</taxon>
    </lineage>
</organism>
<feature type="transmembrane region" description="Helical" evidence="1">
    <location>
        <begin position="52"/>
        <end position="71"/>
    </location>
</feature>
<name>A0AAE3UFC6_9BACT</name>
<dbReference type="AlphaFoldDB" id="A0AAE3UFC6"/>
<reference evidence="3" key="1">
    <citation type="submission" date="2023-05" db="EMBL/GenBank/DDBJ databases">
        <authorList>
            <person name="Zhang X."/>
        </authorList>
    </citation>
    <scope>NUCLEOTIDE SEQUENCE</scope>
    <source>
        <strain evidence="3">BD1B2-1</strain>
    </source>
</reference>
<proteinExistence type="predicted"/>
<feature type="transmembrane region" description="Helical" evidence="1">
    <location>
        <begin position="160"/>
        <end position="179"/>
    </location>
</feature>
<feature type="transmembrane region" description="Helical" evidence="1">
    <location>
        <begin position="254"/>
        <end position="272"/>
    </location>
</feature>
<dbReference type="GO" id="GO:0004175">
    <property type="term" value="F:endopeptidase activity"/>
    <property type="evidence" value="ECO:0007669"/>
    <property type="project" value="UniProtKB-ARBA"/>
</dbReference>
<dbReference type="EMBL" id="JASJOU010000009">
    <property type="protein sequence ID" value="MDJ1503713.1"/>
    <property type="molecule type" value="Genomic_DNA"/>
</dbReference>
<protein>
    <submittedName>
        <fullName evidence="3">Type II CAAX endopeptidase family protein</fullName>
    </submittedName>
</protein>
<accession>A0AAE3UFC6</accession>
<feature type="transmembrane region" description="Helical" evidence="1">
    <location>
        <begin position="21"/>
        <end position="46"/>
    </location>
</feature>
<feature type="transmembrane region" description="Helical" evidence="1">
    <location>
        <begin position="129"/>
        <end position="148"/>
    </location>
</feature>
<keyword evidence="1" id="KW-0472">Membrane</keyword>
<comment type="caution">
    <text evidence="3">The sequence shown here is derived from an EMBL/GenBank/DDBJ whole genome shotgun (WGS) entry which is preliminary data.</text>
</comment>
<dbReference type="GO" id="GO:0080120">
    <property type="term" value="P:CAAX-box protein maturation"/>
    <property type="evidence" value="ECO:0007669"/>
    <property type="project" value="UniProtKB-ARBA"/>
</dbReference>
<feature type="domain" description="CAAX prenyl protease 2/Lysostaphin resistance protein A-like" evidence="2">
    <location>
        <begin position="130"/>
        <end position="220"/>
    </location>
</feature>
<keyword evidence="1" id="KW-0812">Transmembrane</keyword>
<evidence type="ECO:0000313" key="3">
    <source>
        <dbReference type="EMBL" id="MDJ1503713.1"/>
    </source>
</evidence>
<dbReference type="Proteomes" id="UP001232063">
    <property type="component" value="Unassembled WGS sequence"/>
</dbReference>
<sequence>MTNSSLLQRWTIFNKPAPLMAFFKVFLYWIVVELILLGSGFLASLFPLPISRYGFGLFGCLGSTLITLWFIRKDNQSFQSMGFQYQSGTIPRFLLGFFLGLLVMPVVIAIVLLTEPVQLISVDTANMELFIVSAISLIPMVFAEEVVFRLYSLKTLQPYFGIWTTQLIIAFVFGLYHLLYGWSIVDAMVGTSLWSLVFGLSAVLSRGIAVSTGIHFAVNIGQILVGKKQSLWTLKPIHSATTDWEKHVHSTASLIGYGIVVLWIIVLVVLILKKKRLKEIA</sequence>
<dbReference type="InterPro" id="IPR003675">
    <property type="entry name" value="Rce1/LyrA-like_dom"/>
</dbReference>
<dbReference type="PANTHER" id="PTHR39430">
    <property type="entry name" value="MEMBRANE-ASSOCIATED PROTEASE-RELATED"/>
    <property type="match status" value="1"/>
</dbReference>
<evidence type="ECO:0000313" key="4">
    <source>
        <dbReference type="Proteomes" id="UP001232063"/>
    </source>
</evidence>